<feature type="transmembrane region" description="Helical" evidence="1">
    <location>
        <begin position="6"/>
        <end position="23"/>
    </location>
</feature>
<feature type="transmembrane region" description="Helical" evidence="1">
    <location>
        <begin position="118"/>
        <end position="137"/>
    </location>
</feature>
<dbReference type="Proteomes" id="UP000250443">
    <property type="component" value="Unassembled WGS sequence"/>
</dbReference>
<reference evidence="2 4" key="1">
    <citation type="submission" date="2018-06" db="EMBL/GenBank/DDBJ databases">
        <authorList>
            <consortium name="Pathogen Informatics"/>
            <person name="Doyle S."/>
        </authorList>
    </citation>
    <scope>NUCLEOTIDE SEQUENCE [LARGE SCALE GENOMIC DNA]</scope>
    <source>
        <strain evidence="2 4">NCTC11842</strain>
    </source>
</reference>
<evidence type="ECO:0000313" key="3">
    <source>
        <dbReference type="EMBL" id="SPZ00308.1"/>
    </source>
</evidence>
<evidence type="ECO:0000256" key="1">
    <source>
        <dbReference type="SAM" id="Phobius"/>
    </source>
</evidence>
<organism evidence="2 4">
    <name type="scientific">Pseudomonas luteola</name>
    <dbReference type="NCBI Taxonomy" id="47886"/>
    <lineage>
        <taxon>Bacteria</taxon>
        <taxon>Pseudomonadati</taxon>
        <taxon>Pseudomonadota</taxon>
        <taxon>Gammaproteobacteria</taxon>
        <taxon>Pseudomonadales</taxon>
        <taxon>Pseudomonadaceae</taxon>
        <taxon>Pseudomonas</taxon>
    </lineage>
</organism>
<gene>
    <name evidence="2" type="ORF">NCTC11842_00245</name>
    <name evidence="3" type="ORF">NCTC11842_00457</name>
</gene>
<sequence>MKTPLWLTLFLVAIELLLVTVFIPGDWTERVIREESAMVRSHLGEESQAYVNTKAMNWYKGAVFETGVYPALHRLMIPSEEEAARSRGMGRMGDFLFSWMEDRLDALMHMVYQICARLALLSIWLPYMALLLIPAIWDGLMRRRVKQTNYDYASPVWNRYGMLSASVAAQAVLIAFISPIAINPAILPIVMMFVCVMMGVFVGNLQKQI</sequence>
<feature type="transmembrane region" description="Helical" evidence="1">
    <location>
        <begin position="185"/>
        <end position="205"/>
    </location>
</feature>
<keyword evidence="1" id="KW-0812">Transmembrane</keyword>
<proteinExistence type="predicted"/>
<evidence type="ECO:0000313" key="2">
    <source>
        <dbReference type="EMBL" id="SPZ00100.1"/>
    </source>
</evidence>
<protein>
    <submittedName>
        <fullName evidence="2">Integrating conjugative element membrane protein, PFL_4697 family</fullName>
    </submittedName>
</protein>
<keyword evidence="1" id="KW-1133">Transmembrane helix</keyword>
<dbReference type="Pfam" id="PF14348">
    <property type="entry name" value="DtrJ-like"/>
    <property type="match status" value="1"/>
</dbReference>
<dbReference type="EMBL" id="UAUF01000002">
    <property type="protein sequence ID" value="SPZ00100.1"/>
    <property type="molecule type" value="Genomic_DNA"/>
</dbReference>
<dbReference type="EMBL" id="UAUF01000002">
    <property type="protein sequence ID" value="SPZ00308.1"/>
    <property type="molecule type" value="Genomic_DNA"/>
</dbReference>
<dbReference type="AlphaFoldDB" id="A0A2X2DZR8"/>
<keyword evidence="1" id="KW-0472">Membrane</keyword>
<dbReference type="RefSeq" id="WP_073450550.1">
    <property type="nucleotide sequence ID" value="NZ_FQYS01000013.1"/>
</dbReference>
<dbReference type="InterPro" id="IPR022266">
    <property type="entry name" value="DtrJ-like"/>
</dbReference>
<accession>A0A2X2DZR8</accession>
<name>A0A2X2DZR8_PSELU</name>
<feature type="transmembrane region" description="Helical" evidence="1">
    <location>
        <begin position="157"/>
        <end position="178"/>
    </location>
</feature>
<evidence type="ECO:0000313" key="4">
    <source>
        <dbReference type="Proteomes" id="UP000250443"/>
    </source>
</evidence>